<dbReference type="AlphaFoldDB" id="A0A7R7XA74"/>
<dbReference type="Proteomes" id="UP000654913">
    <property type="component" value="Chromosome 1"/>
</dbReference>
<protein>
    <submittedName>
        <fullName evidence="2">Uncharacterized protein</fullName>
    </submittedName>
</protein>
<dbReference type="RefSeq" id="XP_041549866.1">
    <property type="nucleotide sequence ID" value="XM_041701486.1"/>
</dbReference>
<keyword evidence="1" id="KW-0732">Signal</keyword>
<feature type="chain" id="PRO_5030985163" evidence="1">
    <location>
        <begin position="20"/>
        <end position="113"/>
    </location>
</feature>
<organism evidence="2 3">
    <name type="scientific">Aspergillus puulaauensis</name>
    <dbReference type="NCBI Taxonomy" id="1220207"/>
    <lineage>
        <taxon>Eukaryota</taxon>
        <taxon>Fungi</taxon>
        <taxon>Dikarya</taxon>
        <taxon>Ascomycota</taxon>
        <taxon>Pezizomycotina</taxon>
        <taxon>Eurotiomycetes</taxon>
        <taxon>Eurotiomycetidae</taxon>
        <taxon>Eurotiales</taxon>
        <taxon>Aspergillaceae</taxon>
        <taxon>Aspergillus</taxon>
    </lineage>
</organism>
<feature type="signal peptide" evidence="1">
    <location>
        <begin position="1"/>
        <end position="19"/>
    </location>
</feature>
<name>A0A7R7XA74_9EURO</name>
<evidence type="ECO:0000313" key="3">
    <source>
        <dbReference type="Proteomes" id="UP000654913"/>
    </source>
</evidence>
<keyword evidence="3" id="KW-1185">Reference proteome</keyword>
<dbReference type="GeneID" id="64967677"/>
<sequence length="113" mass="12562">MKPSFVILPLSLVLPGVFAACKTNEKYCGNGLTDQLGYRKEQVLSAAQKNKDLPPDARSEDWMNVIFNCVDGENIEALYYCGEPDVCDPKHKDGTGAVCQFAFFPDDDDDDDY</sequence>
<dbReference type="EMBL" id="AP024443">
    <property type="protein sequence ID" value="BCS17672.1"/>
    <property type="molecule type" value="Genomic_DNA"/>
</dbReference>
<evidence type="ECO:0000256" key="1">
    <source>
        <dbReference type="SAM" id="SignalP"/>
    </source>
</evidence>
<gene>
    <name evidence="2" type="ORF">APUU_10500S</name>
</gene>
<reference evidence="2" key="1">
    <citation type="submission" date="2021-01" db="EMBL/GenBank/DDBJ databases">
        <authorList>
            <consortium name="Aspergillus puulaauensis MK2 genome sequencing consortium"/>
            <person name="Kazuki M."/>
            <person name="Futagami T."/>
        </authorList>
    </citation>
    <scope>NUCLEOTIDE SEQUENCE</scope>
    <source>
        <strain evidence="2">MK2</strain>
    </source>
</reference>
<reference evidence="2" key="2">
    <citation type="submission" date="2021-02" db="EMBL/GenBank/DDBJ databases">
        <title>Aspergillus puulaauensis MK2 genome sequence.</title>
        <authorList>
            <person name="Futagami T."/>
            <person name="Mori K."/>
            <person name="Kadooka C."/>
            <person name="Tanaka T."/>
        </authorList>
    </citation>
    <scope>NUCLEOTIDE SEQUENCE</scope>
    <source>
        <strain evidence="2">MK2</strain>
    </source>
</reference>
<evidence type="ECO:0000313" key="2">
    <source>
        <dbReference type="EMBL" id="BCS17672.1"/>
    </source>
</evidence>
<dbReference type="OrthoDB" id="4515446at2759"/>
<accession>A0A7R7XA74</accession>
<proteinExistence type="predicted"/>
<dbReference type="PROSITE" id="PS51257">
    <property type="entry name" value="PROKAR_LIPOPROTEIN"/>
    <property type="match status" value="1"/>
</dbReference>
<dbReference type="KEGG" id="apuu:APUU_10500S"/>